<comment type="caution">
    <text evidence="3">The sequence shown here is derived from an EMBL/GenBank/DDBJ whole genome shotgun (WGS) entry which is preliminary data.</text>
</comment>
<evidence type="ECO:0000313" key="3">
    <source>
        <dbReference type="EMBL" id="GAA0863856.1"/>
    </source>
</evidence>
<evidence type="ECO:0000313" key="4">
    <source>
        <dbReference type="Proteomes" id="UP001400965"/>
    </source>
</evidence>
<gene>
    <name evidence="3" type="ORF">GCM10008917_15080</name>
</gene>
<feature type="transmembrane region" description="Helical" evidence="1">
    <location>
        <begin position="40"/>
        <end position="61"/>
    </location>
</feature>
<dbReference type="RefSeq" id="WP_346044502.1">
    <property type="nucleotide sequence ID" value="NZ_BAAACP010000007.1"/>
</dbReference>
<reference evidence="3 4" key="1">
    <citation type="journal article" date="2019" name="Int. J. Syst. Evol. Microbiol.">
        <title>The Global Catalogue of Microorganisms (GCM) 10K type strain sequencing project: providing services to taxonomists for standard genome sequencing and annotation.</title>
        <authorList>
            <consortium name="The Broad Institute Genomics Platform"/>
            <consortium name="The Broad Institute Genome Sequencing Center for Infectious Disease"/>
            <person name="Wu L."/>
            <person name="Ma J."/>
        </authorList>
    </citation>
    <scope>NUCLEOTIDE SEQUENCE [LARGE SCALE GENOMIC DNA]</scope>
    <source>
        <strain evidence="3 4">JCM 6486</strain>
    </source>
</reference>
<keyword evidence="1" id="KW-0812">Transmembrane</keyword>
<dbReference type="InterPro" id="IPR038434">
    <property type="entry name" value="YARHG_sf"/>
</dbReference>
<dbReference type="EMBL" id="BAAACP010000007">
    <property type="protein sequence ID" value="GAA0863856.1"/>
    <property type="molecule type" value="Genomic_DNA"/>
</dbReference>
<dbReference type="Pfam" id="PF13308">
    <property type="entry name" value="YARHG"/>
    <property type="match status" value="1"/>
</dbReference>
<keyword evidence="4" id="KW-1185">Reference proteome</keyword>
<accession>A0ABN1M3W2</accession>
<name>A0ABN1M3W2_9FIRM</name>
<keyword evidence="1" id="KW-0472">Membrane</keyword>
<feature type="domain" description="YARHG" evidence="2">
    <location>
        <begin position="198"/>
        <end position="282"/>
    </location>
</feature>
<evidence type="ECO:0000256" key="1">
    <source>
        <dbReference type="SAM" id="Phobius"/>
    </source>
</evidence>
<sequence>MKTCKNCGKILEQEARFCDGCGYDTTKELYKKTMKKKNNLLKVVVALSLLGIISVILFFTLKDTILLNYYSKKGDIESSNIKSIDYYIKAIDIKYTEELVEKIRKEVSECRSFEEELIKLEKIINSKDLSSMYIENYVKKAEEHFENGDYDQTLKYLSKAKEYNFKQENFKYYNKLIEIQNQKINEHIKENNLPENNNEYIIYDSHIRYLTKSELYKYSKNELALIRNEIFARYGYIFNKDEYFNYFINTSWYIPNPNFNGSINELNTIERYNVELIKSLEQGY</sequence>
<dbReference type="InterPro" id="IPR025582">
    <property type="entry name" value="YARHG_dom"/>
</dbReference>
<dbReference type="SMART" id="SM01324">
    <property type="entry name" value="YARHG"/>
    <property type="match status" value="1"/>
</dbReference>
<proteinExistence type="predicted"/>
<dbReference type="Gene3D" id="1.20.58.1690">
    <property type="match status" value="1"/>
</dbReference>
<organism evidence="3 4">
    <name type="scientific">Paraclostridium tenue</name>
    <dbReference type="NCBI Taxonomy" id="1737"/>
    <lineage>
        <taxon>Bacteria</taxon>
        <taxon>Bacillati</taxon>
        <taxon>Bacillota</taxon>
        <taxon>Clostridia</taxon>
        <taxon>Peptostreptococcales</taxon>
        <taxon>Peptostreptococcaceae</taxon>
        <taxon>Paraclostridium</taxon>
    </lineage>
</organism>
<evidence type="ECO:0000259" key="2">
    <source>
        <dbReference type="SMART" id="SM01324"/>
    </source>
</evidence>
<dbReference type="Proteomes" id="UP001400965">
    <property type="component" value="Unassembled WGS sequence"/>
</dbReference>
<keyword evidence="1" id="KW-1133">Transmembrane helix</keyword>
<protein>
    <recommendedName>
        <fullName evidence="2">YARHG domain-containing protein</fullName>
    </recommendedName>
</protein>